<name>A0AAD6V1P7_9AGAR</name>
<dbReference type="Proteomes" id="UP001219525">
    <property type="component" value="Unassembled WGS sequence"/>
</dbReference>
<accession>A0AAD6V1P7</accession>
<comment type="caution">
    <text evidence="1">The sequence shown here is derived from an EMBL/GenBank/DDBJ whole genome shotgun (WGS) entry which is preliminary data.</text>
</comment>
<keyword evidence="2" id="KW-1185">Reference proteome</keyword>
<feature type="non-terminal residue" evidence="1">
    <location>
        <position position="117"/>
    </location>
</feature>
<dbReference type="AlphaFoldDB" id="A0AAD6V1P7"/>
<evidence type="ECO:0000313" key="2">
    <source>
        <dbReference type="Proteomes" id="UP001219525"/>
    </source>
</evidence>
<proteinExistence type="predicted"/>
<gene>
    <name evidence="1" type="ORF">GGX14DRAFT_471082</name>
</gene>
<reference evidence="1" key="1">
    <citation type="submission" date="2023-03" db="EMBL/GenBank/DDBJ databases">
        <title>Massive genome expansion in bonnet fungi (Mycena s.s.) driven by repeated elements and novel gene families across ecological guilds.</title>
        <authorList>
            <consortium name="Lawrence Berkeley National Laboratory"/>
            <person name="Harder C.B."/>
            <person name="Miyauchi S."/>
            <person name="Viragh M."/>
            <person name="Kuo A."/>
            <person name="Thoen E."/>
            <person name="Andreopoulos B."/>
            <person name="Lu D."/>
            <person name="Skrede I."/>
            <person name="Drula E."/>
            <person name="Henrissat B."/>
            <person name="Morin E."/>
            <person name="Kohler A."/>
            <person name="Barry K."/>
            <person name="LaButti K."/>
            <person name="Morin E."/>
            <person name="Salamov A."/>
            <person name="Lipzen A."/>
            <person name="Mereny Z."/>
            <person name="Hegedus B."/>
            <person name="Baldrian P."/>
            <person name="Stursova M."/>
            <person name="Weitz H."/>
            <person name="Taylor A."/>
            <person name="Grigoriev I.V."/>
            <person name="Nagy L.G."/>
            <person name="Martin F."/>
            <person name="Kauserud H."/>
        </authorList>
    </citation>
    <scope>NUCLEOTIDE SEQUENCE</scope>
    <source>
        <strain evidence="1">9144</strain>
    </source>
</reference>
<organism evidence="1 2">
    <name type="scientific">Mycena pura</name>
    <dbReference type="NCBI Taxonomy" id="153505"/>
    <lineage>
        <taxon>Eukaryota</taxon>
        <taxon>Fungi</taxon>
        <taxon>Dikarya</taxon>
        <taxon>Basidiomycota</taxon>
        <taxon>Agaricomycotina</taxon>
        <taxon>Agaricomycetes</taxon>
        <taxon>Agaricomycetidae</taxon>
        <taxon>Agaricales</taxon>
        <taxon>Marasmiineae</taxon>
        <taxon>Mycenaceae</taxon>
        <taxon>Mycena</taxon>
    </lineage>
</organism>
<sequence length="117" mass="12831">MDRRLARLSLLALRTRSHIAALVIGGPADATASGALALRVQDMVESVPVTLTTAPPFRLFEAFFVALRVTVGNTVDDASDSGSGTADTRCIFRHAHNRMDLHYRNGMHRVNERHHAI</sequence>
<dbReference type="EMBL" id="JARJCW010000078">
    <property type="protein sequence ID" value="KAJ7197353.1"/>
    <property type="molecule type" value="Genomic_DNA"/>
</dbReference>
<protein>
    <submittedName>
        <fullName evidence="1">Uncharacterized protein</fullName>
    </submittedName>
</protein>
<evidence type="ECO:0000313" key="1">
    <source>
        <dbReference type="EMBL" id="KAJ7197353.1"/>
    </source>
</evidence>